<dbReference type="EMBL" id="SZPR01000021">
    <property type="protein sequence ID" value="TKT06650.1"/>
    <property type="molecule type" value="Genomic_DNA"/>
</dbReference>
<keyword evidence="1" id="KW-0732">Signal</keyword>
<dbReference type="RefSeq" id="WP_137303024.1">
    <property type="nucleotide sequence ID" value="NZ_BMVD01000022.1"/>
</dbReference>
<gene>
    <name evidence="2" type="ORF">E4U92_26785</name>
</gene>
<reference evidence="2 3" key="1">
    <citation type="submission" date="2019-04" db="EMBL/GenBank/DDBJ databases">
        <title>Streptomyces lasaliensis sp.nov., an Actinomycete isolated from soil which produces the polyether antibiotic lasalocid.</title>
        <authorList>
            <person name="Erwin G."/>
            <person name="Haber C."/>
        </authorList>
    </citation>
    <scope>NUCLEOTIDE SEQUENCE [LARGE SCALE GENOMIC DNA]</scope>
    <source>
        <strain evidence="2 3">DSM 40089</strain>
    </source>
</reference>
<feature type="signal peptide" evidence="1">
    <location>
        <begin position="1"/>
        <end position="37"/>
    </location>
</feature>
<evidence type="ECO:0000256" key="1">
    <source>
        <dbReference type="SAM" id="SignalP"/>
    </source>
</evidence>
<dbReference type="Proteomes" id="UP000308632">
    <property type="component" value="Unassembled WGS sequence"/>
</dbReference>
<comment type="caution">
    <text evidence="2">The sequence shown here is derived from an EMBL/GenBank/DDBJ whole genome shotgun (WGS) entry which is preliminary data.</text>
</comment>
<organism evidence="2 3">
    <name type="scientific">Streptomyces galbus</name>
    <dbReference type="NCBI Taxonomy" id="33898"/>
    <lineage>
        <taxon>Bacteria</taxon>
        <taxon>Bacillati</taxon>
        <taxon>Actinomycetota</taxon>
        <taxon>Actinomycetes</taxon>
        <taxon>Kitasatosporales</taxon>
        <taxon>Streptomycetaceae</taxon>
        <taxon>Streptomyces</taxon>
    </lineage>
</organism>
<evidence type="ECO:0000313" key="3">
    <source>
        <dbReference type="Proteomes" id="UP000308632"/>
    </source>
</evidence>
<proteinExistence type="predicted"/>
<sequence length="190" mass="19260">MPKPLKTLTRFGYRLATLLMAACVLSGAVLLASPASAAGVLDVTCTPPSSATSTYSPPLTNTPQPSSSTVSFQFGPCVSLSQPALTSGTYTRTNPARPRSCLDLLSSSSGTFTITWNTGQTSTLSVNVTTTIAGAALVVTQTGTVTSGLFTGDTVVITQTGPADDVLLCTAGLGTVSSIYGLVTLEITSV</sequence>
<evidence type="ECO:0008006" key="4">
    <source>
        <dbReference type="Google" id="ProtNLM"/>
    </source>
</evidence>
<name>A0A4U5WWJ7_STRGB</name>
<accession>A0A4U5WWJ7</accession>
<evidence type="ECO:0000313" key="2">
    <source>
        <dbReference type="EMBL" id="TKT06650.1"/>
    </source>
</evidence>
<dbReference type="AlphaFoldDB" id="A0A4U5WWJ7"/>
<protein>
    <recommendedName>
        <fullName evidence="4">Ig-like domain-containing protein</fullName>
    </recommendedName>
</protein>
<feature type="chain" id="PRO_5020819878" description="Ig-like domain-containing protein" evidence="1">
    <location>
        <begin position="38"/>
        <end position="190"/>
    </location>
</feature>